<dbReference type="RefSeq" id="WP_083950440.1">
    <property type="nucleotide sequence ID" value="NZ_FTOQ01000001.1"/>
</dbReference>
<protein>
    <submittedName>
        <fullName evidence="2">Pimeloyl-ACP methyl ester carboxylesterase</fullName>
    </submittedName>
</protein>
<dbReference type="Proteomes" id="UP000186684">
    <property type="component" value="Unassembled WGS sequence"/>
</dbReference>
<evidence type="ECO:0000313" key="3">
    <source>
        <dbReference type="Proteomes" id="UP000186684"/>
    </source>
</evidence>
<dbReference type="Gene3D" id="3.40.50.1820">
    <property type="entry name" value="alpha/beta hydrolase"/>
    <property type="match status" value="1"/>
</dbReference>
<dbReference type="STRING" id="633194.SAMN05421759_101574"/>
<dbReference type="InterPro" id="IPR050266">
    <property type="entry name" value="AB_hydrolase_sf"/>
</dbReference>
<evidence type="ECO:0000313" key="2">
    <source>
        <dbReference type="EMBL" id="SIS58443.1"/>
    </source>
</evidence>
<dbReference type="EMBL" id="FTOQ01000001">
    <property type="protein sequence ID" value="SIS58443.1"/>
    <property type="molecule type" value="Genomic_DNA"/>
</dbReference>
<dbReference type="PANTHER" id="PTHR43798">
    <property type="entry name" value="MONOACYLGLYCEROL LIPASE"/>
    <property type="match status" value="1"/>
</dbReference>
<keyword evidence="3" id="KW-1185">Reference proteome</keyword>
<proteinExistence type="predicted"/>
<dbReference type="PRINTS" id="PR00111">
    <property type="entry name" value="ABHYDROLASE"/>
</dbReference>
<dbReference type="InterPro" id="IPR029058">
    <property type="entry name" value="AB_hydrolase_fold"/>
</dbReference>
<dbReference type="AlphaFoldDB" id="A0A1N7KA70"/>
<sequence length="269" mass="28578">MPKDAPSLFPLRSRTLGASGGAPALALHCGLAHGGAWKGVVAALGDRLSVIAPDMPGHGRSPDWDRRGDYHDVVTDAVEPFLQDGITLLGHSFGATVALRLAERHPGLIRRMVLIEPVLFAAARETAPAVFAARCEAARPMKEALARDDTETAAKVFTGTWGVGKTWDALGAEARARLQKQVRIIGESDPALTDDSARLLKEGALERCTMPVLFLRGAQTEPILAEIHTALMARLPDAREAVIPEAGHMAPITRPEAVAAEIAAFLDAT</sequence>
<dbReference type="Pfam" id="PF12697">
    <property type="entry name" value="Abhydrolase_6"/>
    <property type="match status" value="1"/>
</dbReference>
<gene>
    <name evidence="2" type="ORF">SAMN05421759_101574</name>
</gene>
<dbReference type="OrthoDB" id="9804723at2"/>
<dbReference type="InterPro" id="IPR000073">
    <property type="entry name" value="AB_hydrolase_1"/>
</dbReference>
<dbReference type="SUPFAM" id="SSF53474">
    <property type="entry name" value="alpha/beta-Hydrolases"/>
    <property type="match status" value="1"/>
</dbReference>
<feature type="domain" description="AB hydrolase-1" evidence="1">
    <location>
        <begin position="28"/>
        <end position="260"/>
    </location>
</feature>
<accession>A0A1N7KA70</accession>
<name>A0A1N7KA70_9RHOB</name>
<evidence type="ECO:0000259" key="1">
    <source>
        <dbReference type="Pfam" id="PF12697"/>
    </source>
</evidence>
<reference evidence="3" key="1">
    <citation type="submission" date="2017-01" db="EMBL/GenBank/DDBJ databases">
        <authorList>
            <person name="Varghese N."/>
            <person name="Submissions S."/>
        </authorList>
    </citation>
    <scope>NUCLEOTIDE SEQUENCE [LARGE SCALE GENOMIC DNA]</scope>
    <source>
        <strain evidence="3">DSM 29430</strain>
    </source>
</reference>
<organism evidence="2 3">
    <name type="scientific">Roseivivax lentus</name>
    <dbReference type="NCBI Taxonomy" id="633194"/>
    <lineage>
        <taxon>Bacteria</taxon>
        <taxon>Pseudomonadati</taxon>
        <taxon>Pseudomonadota</taxon>
        <taxon>Alphaproteobacteria</taxon>
        <taxon>Rhodobacterales</taxon>
        <taxon>Roseobacteraceae</taxon>
        <taxon>Roseivivax</taxon>
    </lineage>
</organism>